<evidence type="ECO:0000313" key="3">
    <source>
        <dbReference type="EMBL" id="MBU9739316.1"/>
    </source>
</evidence>
<evidence type="ECO:0000256" key="1">
    <source>
        <dbReference type="ARBA" id="ARBA00022679"/>
    </source>
</evidence>
<dbReference type="RefSeq" id="WP_238723189.1">
    <property type="nucleotide sequence ID" value="NZ_JAHQCW010000056.1"/>
</dbReference>
<dbReference type="PANTHER" id="PTHR36449:SF1">
    <property type="entry name" value="ACETYLTRANSFERASE"/>
    <property type="match status" value="1"/>
</dbReference>
<reference evidence="3" key="1">
    <citation type="submission" date="2021-06" db="EMBL/GenBank/DDBJ databases">
        <title>Description of novel taxa of the family Lachnospiraceae.</title>
        <authorList>
            <person name="Chaplin A.V."/>
            <person name="Sokolova S.R."/>
            <person name="Pikina A.P."/>
            <person name="Korzhanova M."/>
            <person name="Belova V."/>
            <person name="Korostin D."/>
            <person name="Efimov B.A."/>
        </authorList>
    </citation>
    <scope>NUCLEOTIDE SEQUENCE</scope>
    <source>
        <strain evidence="3">ASD5720</strain>
    </source>
</reference>
<protein>
    <submittedName>
        <fullName evidence="3">Uncharacterized protein</fullName>
    </submittedName>
</protein>
<evidence type="ECO:0000256" key="2">
    <source>
        <dbReference type="ARBA" id="ARBA00023315"/>
    </source>
</evidence>
<dbReference type="EMBL" id="JAHQCW010000056">
    <property type="protein sequence ID" value="MBU9739316.1"/>
    <property type="molecule type" value="Genomic_DNA"/>
</dbReference>
<dbReference type="PANTHER" id="PTHR36449">
    <property type="entry name" value="ACETYLTRANSFERASE-RELATED"/>
    <property type="match status" value="1"/>
</dbReference>
<keyword evidence="4" id="KW-1185">Reference proteome</keyword>
<proteinExistence type="predicted"/>
<name>A0A949K3B5_9FIRM</name>
<gene>
    <name evidence="3" type="ORF">KTH89_22545</name>
</gene>
<keyword evidence="1" id="KW-0808">Transferase</keyword>
<organism evidence="3 4">
    <name type="scientific">Diplocloster agilis</name>
    <dbReference type="NCBI Taxonomy" id="2850323"/>
    <lineage>
        <taxon>Bacteria</taxon>
        <taxon>Bacillati</taxon>
        <taxon>Bacillota</taxon>
        <taxon>Clostridia</taxon>
        <taxon>Lachnospirales</taxon>
        <taxon>Lachnospiraceae</taxon>
        <taxon>Diplocloster</taxon>
    </lineage>
</organism>
<sequence>MIEYEIIPLGEILKKEYEQQKIEDAFKKFSCCRETDLEDFLTHRAIPYEKTNYGKTHLFIDSRALSDGQFNILAYFTIAQNSLDISCLSPKRKRKVLGEYPGRDRLNSVPTYLIGQLGRCDQCPKEDLNGLQILNECYHAISLAARVVGGNLIVLECREHMFDKFYNNQGFKKLYDELNDEGLFTLYKKINFNEYWNN</sequence>
<comment type="caution">
    <text evidence="3">The sequence shown here is derived from an EMBL/GenBank/DDBJ whole genome shotgun (WGS) entry which is preliminary data.</text>
</comment>
<dbReference type="Proteomes" id="UP000712157">
    <property type="component" value="Unassembled WGS sequence"/>
</dbReference>
<dbReference type="Gene3D" id="3.40.630.30">
    <property type="match status" value="1"/>
</dbReference>
<dbReference type="AlphaFoldDB" id="A0A949K3B5"/>
<evidence type="ECO:0000313" key="4">
    <source>
        <dbReference type="Proteomes" id="UP000712157"/>
    </source>
</evidence>
<keyword evidence="2" id="KW-0012">Acyltransferase</keyword>
<dbReference type="GO" id="GO:0016746">
    <property type="term" value="F:acyltransferase activity"/>
    <property type="evidence" value="ECO:0007669"/>
    <property type="project" value="UniProtKB-KW"/>
</dbReference>
<accession>A0A949K3B5</accession>